<dbReference type="InterPro" id="IPR003593">
    <property type="entry name" value="AAA+_ATPase"/>
</dbReference>
<dbReference type="PANTHER" id="PTHR23077">
    <property type="entry name" value="AAA-FAMILY ATPASE"/>
    <property type="match status" value="1"/>
</dbReference>
<sequence length="742" mass="81634">MNEVQLEVAKAYPNDSGRGIARLDPDTLLHLKLSPGDIIEIEGAETTAAKVWRADRQDWNTDTVRIDGFTRQNADVGIGERVEIRKAEAEKADSLVLAPPEEASVQFGSDAAGMVKRQILKRPVVERDIVPVMSSTNHPFMRSPGQAIPLIAVETEPDGVVLITEDTDVELREEPISGYDKTGGGITYEDIGGLENEIQRVREMVELPMKHPQIFKKLGIEPPSGVLLHGPPGTGKTLLAKAVANETSASFFSIAGPEIISKYYGESEQQLREIFEDATEESPSIIFIDELDSIAPKREDVTGEVERRVVAQLLTMMDGLESRGQVVVIAATNRVDSVDPALRRPGRFDREIEIGVPDETGREEILKIHTRGMPLSDDVDLPGLAEDTHGFVGADIESLTKEAAMKALRRYLPEIDLDEEDIPPSLIDRMIIKRDDFKGALNEVSPSAMREVLVELPKISWDDVGGLESAKNDVQESIEWPMTTPEKFERMGVAPPSGVLLYGPPGTGKTLMAKAVANETDANFISVRGPQLLSKWVGESEKAIRQTFRKARQVAPTVVFFDELDSLAPGRGGQGSGSNVSERVVNQLLTEMDGLEDMEDVMVIGATNRPDMIDPALIRSGRFDRLVYIGEPDVDGREEILQIHTRDSPLSPDVSLRELAEITEGYVGSDLESIARESAIQALRENDDAEEIGMAHFRSALEGVRPTVTDDIREYFEQMEDQFKGGGPDSRQPRGSDRIGFQ</sequence>
<dbReference type="InterPro" id="IPR003960">
    <property type="entry name" value="ATPase_AAA_CS"/>
</dbReference>
<evidence type="ECO:0000256" key="3">
    <source>
        <dbReference type="ARBA" id="ARBA00022741"/>
    </source>
</evidence>
<reference evidence="9 12" key="3">
    <citation type="journal article" date="2014" name="Environ. Microbiol.">
        <title>Halorhabdus tiamatea: proteogenomics and glycosidase activity measurements identify the first cultivated euryarchaeon from a deep-sea anoxic brine lake as potential polysaccharide degrader.</title>
        <authorList>
            <person name="Werner J."/>
            <person name="Ferrer M."/>
            <person name="Michel G."/>
            <person name="Mann A.J."/>
            <person name="Huang S."/>
            <person name="Juarez S."/>
            <person name="Ciordia S."/>
            <person name="Albar J.P."/>
            <person name="Alcaide M."/>
            <person name="La Cono V."/>
            <person name="Yakimov M.M."/>
            <person name="Antunes A."/>
            <person name="Taborda M."/>
            <person name="Da Costa M.S."/>
            <person name="Amann R.I."/>
            <person name="Gloeckner F.O."/>
            <person name="Golyshina O.V."/>
            <person name="Golyshin P.N."/>
            <person name="Teeling H."/>
        </authorList>
    </citation>
    <scope>NUCLEOTIDE SEQUENCE [LARGE SCALE GENOMIC DNA]</scope>
    <source>
        <strain evidence="12">SARL4B</strain>
        <strain evidence="9">Type strain: SARL4B</strain>
    </source>
</reference>
<dbReference type="InterPro" id="IPR009010">
    <property type="entry name" value="Asp_de-COase-like_dom_sf"/>
</dbReference>
<dbReference type="FunFam" id="3.40.50.300:FF:000018">
    <property type="entry name" value="Cell division control 48"/>
    <property type="match status" value="1"/>
</dbReference>
<evidence type="ECO:0000256" key="4">
    <source>
        <dbReference type="ARBA" id="ARBA00022840"/>
    </source>
</evidence>
<dbReference type="InterPro" id="IPR004201">
    <property type="entry name" value="Cdc48_dom2"/>
</dbReference>
<dbReference type="GO" id="GO:0016887">
    <property type="term" value="F:ATP hydrolysis activity"/>
    <property type="evidence" value="ECO:0007669"/>
    <property type="project" value="InterPro"/>
</dbReference>
<dbReference type="Pfam" id="PF02933">
    <property type="entry name" value="CDC48_2"/>
    <property type="match status" value="1"/>
</dbReference>
<gene>
    <name evidence="10" type="primary">cdcH</name>
    <name evidence="10" type="ORF">HLRTI_002115</name>
    <name evidence="9" type="ORF">HTIA_2367</name>
</gene>
<dbReference type="Gene3D" id="3.10.330.10">
    <property type="match status" value="1"/>
</dbReference>
<dbReference type="GO" id="GO:0005524">
    <property type="term" value="F:ATP binding"/>
    <property type="evidence" value="ECO:0007669"/>
    <property type="project" value="UniProtKB-KW"/>
</dbReference>
<dbReference type="RefSeq" id="WP_008526670.1">
    <property type="nucleotide sequence ID" value="NC_021921.1"/>
</dbReference>
<dbReference type="EMBL" id="AFNT02000024">
    <property type="protein sequence ID" value="ERJ05844.1"/>
    <property type="molecule type" value="Genomic_DNA"/>
</dbReference>
<dbReference type="KEGG" id="hti:HTIA_2367"/>
<dbReference type="Pfam" id="PF17862">
    <property type="entry name" value="AAA_lid_3"/>
    <property type="match status" value="2"/>
</dbReference>
<comment type="similarity">
    <text evidence="1">Belongs to the AAA ATPase family. CDC48 subfamily.</text>
</comment>
<dbReference type="InterPro" id="IPR003338">
    <property type="entry name" value="CDC4_N-term_subdom"/>
</dbReference>
<feature type="domain" description="CDC48 N-terminal subdomain" evidence="8">
    <location>
        <begin position="5"/>
        <end position="89"/>
    </location>
</feature>
<dbReference type="PROSITE" id="PS00674">
    <property type="entry name" value="AAA"/>
    <property type="match status" value="2"/>
</dbReference>
<dbReference type="InterPro" id="IPR029067">
    <property type="entry name" value="CDC48_domain_2-like_sf"/>
</dbReference>
<proteinExistence type="inferred from homology"/>
<dbReference type="FunFam" id="1.10.8.60:FF:000057">
    <property type="entry name" value="AAA family ATPase, CDC48 subfamily"/>
    <property type="match status" value="1"/>
</dbReference>
<dbReference type="InterPro" id="IPR005938">
    <property type="entry name" value="AAA_ATPase_CDC48"/>
</dbReference>
<dbReference type="InterPro" id="IPR003959">
    <property type="entry name" value="ATPase_AAA_core"/>
</dbReference>
<dbReference type="FunFam" id="2.40.40.20:FF:000007">
    <property type="entry name" value="AAA family ATPase"/>
    <property type="match status" value="1"/>
</dbReference>
<dbReference type="EMBL" id="HF571520">
    <property type="protein sequence ID" value="CCQ34475.1"/>
    <property type="molecule type" value="Genomic_DNA"/>
</dbReference>
<dbReference type="Proteomes" id="UP000003861">
    <property type="component" value="Unassembled WGS sequence"/>
</dbReference>
<dbReference type="SMART" id="SM01073">
    <property type="entry name" value="CDC48_N"/>
    <property type="match status" value="1"/>
</dbReference>
<dbReference type="STRING" id="1033806.HTIA_2367"/>
<evidence type="ECO:0000259" key="6">
    <source>
        <dbReference type="SMART" id="SM00382"/>
    </source>
</evidence>
<reference evidence="10 11" key="2">
    <citation type="journal article" date="2013" name="PLoS ONE">
        <title>INDIGO - INtegrated Data Warehouse of MIcrobial GenOmes with Examples from the Red Sea Extremophiles.</title>
        <authorList>
            <person name="Alam I."/>
            <person name="Antunes A."/>
            <person name="Kamau A.A."/>
            <person name="Ba Alawi W."/>
            <person name="Kalkatawi M."/>
            <person name="Stingl U."/>
            <person name="Bajic V.B."/>
        </authorList>
    </citation>
    <scope>NUCLEOTIDE SEQUENCE [LARGE SCALE GENOMIC DNA]</scope>
    <source>
        <strain evidence="10 11">SARL4B</strain>
    </source>
</reference>
<dbReference type="SUPFAM" id="SSF54585">
    <property type="entry name" value="Cdc48 domain 2-like"/>
    <property type="match status" value="1"/>
</dbReference>
<dbReference type="PATRIC" id="fig|1033806.12.peg.2355"/>
<dbReference type="SMART" id="SM00382">
    <property type="entry name" value="AAA"/>
    <property type="match status" value="2"/>
</dbReference>
<evidence type="ECO:0000313" key="10">
    <source>
        <dbReference type="EMBL" id="ERJ05844.1"/>
    </source>
</evidence>
<dbReference type="Gene3D" id="3.40.50.300">
    <property type="entry name" value="P-loop containing nucleotide triphosphate hydrolases"/>
    <property type="match status" value="2"/>
</dbReference>
<dbReference type="FunFam" id="3.40.50.300:FF:000012">
    <property type="entry name" value="Transitional endoplasmic reticulum ATPase"/>
    <property type="match status" value="1"/>
</dbReference>
<dbReference type="OrthoDB" id="77269at2157"/>
<dbReference type="AlphaFoldDB" id="F7PL32"/>
<dbReference type="FunFam" id="1.10.8.60:FF:000038">
    <property type="entry name" value="spermatogenesis-associated protein 5-like protein 1"/>
    <property type="match status" value="1"/>
</dbReference>
<evidence type="ECO:0000259" key="8">
    <source>
        <dbReference type="SMART" id="SM01073"/>
    </source>
</evidence>
<feature type="domain" description="AAA+ ATPase" evidence="6">
    <location>
        <begin position="222"/>
        <end position="358"/>
    </location>
</feature>
<protein>
    <submittedName>
        <fullName evidence="9">AAA family ATPase</fullName>
    </submittedName>
    <submittedName>
        <fullName evidence="10">Protein CdcH</fullName>
    </submittedName>
</protein>
<feature type="region of interest" description="Disordered" evidence="5">
    <location>
        <begin position="718"/>
        <end position="742"/>
    </location>
</feature>
<reference evidence="10 11" key="1">
    <citation type="journal article" date="2011" name="J. Bacteriol.">
        <title>Genome sequence of Halorhabdus tiamatea, the first archaeon isolated from a deep-sea anoxic brine lake.</title>
        <authorList>
            <person name="Antunes A."/>
            <person name="Alam I."/>
            <person name="Bajic V.B."/>
            <person name="Stingl U."/>
        </authorList>
    </citation>
    <scope>NUCLEOTIDE SEQUENCE [LARGE SCALE GENOMIC DNA]</scope>
    <source>
        <strain evidence="10 11">SARL4B</strain>
    </source>
</reference>
<dbReference type="FunFam" id="3.10.330.10:FF:000005">
    <property type="entry name" value="AAA family ATPase"/>
    <property type="match status" value="1"/>
</dbReference>
<evidence type="ECO:0000313" key="11">
    <source>
        <dbReference type="Proteomes" id="UP000003861"/>
    </source>
</evidence>
<dbReference type="Proteomes" id="UP000015381">
    <property type="component" value="Chromosome I"/>
</dbReference>
<feature type="compositionally biased region" description="Basic and acidic residues" evidence="5">
    <location>
        <begin position="731"/>
        <end position="742"/>
    </location>
</feature>
<dbReference type="Gene3D" id="2.40.40.20">
    <property type="match status" value="1"/>
</dbReference>
<evidence type="ECO:0000256" key="1">
    <source>
        <dbReference type="ARBA" id="ARBA00009833"/>
    </source>
</evidence>
<organism evidence="10 11">
    <name type="scientific">Halorhabdus tiamatea SARL4B</name>
    <dbReference type="NCBI Taxonomy" id="1033806"/>
    <lineage>
        <taxon>Archaea</taxon>
        <taxon>Methanobacteriati</taxon>
        <taxon>Methanobacteriota</taxon>
        <taxon>Stenosarchaea group</taxon>
        <taxon>Halobacteria</taxon>
        <taxon>Halobacteriales</taxon>
        <taxon>Haloarculaceae</taxon>
        <taxon>Halorhabdus</taxon>
    </lineage>
</organism>
<dbReference type="CDD" id="cd19529">
    <property type="entry name" value="RecA-like_VCP_r2"/>
    <property type="match status" value="1"/>
</dbReference>
<keyword evidence="3" id="KW-0547">Nucleotide-binding</keyword>
<dbReference type="HOGENOM" id="CLU_000688_12_2_2"/>
<keyword evidence="2" id="KW-0677">Repeat</keyword>
<dbReference type="SUPFAM" id="SSF52540">
    <property type="entry name" value="P-loop containing nucleoside triphosphate hydrolases"/>
    <property type="match status" value="2"/>
</dbReference>
<dbReference type="eggNOG" id="arCOG01308">
    <property type="taxonomic scope" value="Archaea"/>
</dbReference>
<accession>F7PL32</accession>
<keyword evidence="12" id="KW-1185">Reference proteome</keyword>
<dbReference type="InterPro" id="IPR041569">
    <property type="entry name" value="AAA_lid_3"/>
</dbReference>
<dbReference type="NCBIfam" id="TIGR01243">
    <property type="entry name" value="CDC48"/>
    <property type="match status" value="1"/>
</dbReference>
<dbReference type="SMART" id="SM01072">
    <property type="entry name" value="CDC48_2"/>
    <property type="match status" value="1"/>
</dbReference>
<evidence type="ECO:0000256" key="2">
    <source>
        <dbReference type="ARBA" id="ARBA00022737"/>
    </source>
</evidence>
<feature type="domain" description="CDC48" evidence="7">
    <location>
        <begin position="106"/>
        <end position="178"/>
    </location>
</feature>
<feature type="domain" description="AAA+ ATPase" evidence="6">
    <location>
        <begin position="495"/>
        <end position="633"/>
    </location>
</feature>
<keyword evidence="4" id="KW-0067">ATP-binding</keyword>
<dbReference type="PANTHER" id="PTHR23077:SF201">
    <property type="entry name" value="PROTEIN CDCH"/>
    <property type="match status" value="1"/>
</dbReference>
<dbReference type="InterPro" id="IPR027417">
    <property type="entry name" value="P-loop_NTPase"/>
</dbReference>
<evidence type="ECO:0000313" key="9">
    <source>
        <dbReference type="EMBL" id="CCQ34475.1"/>
    </source>
</evidence>
<name>F7PL32_9EURY</name>
<dbReference type="SUPFAM" id="SSF50692">
    <property type="entry name" value="ADC-like"/>
    <property type="match status" value="1"/>
</dbReference>
<dbReference type="InterPro" id="IPR050168">
    <property type="entry name" value="AAA_ATPase_domain"/>
</dbReference>
<dbReference type="Pfam" id="PF02359">
    <property type="entry name" value="CDC48_N"/>
    <property type="match status" value="1"/>
</dbReference>
<evidence type="ECO:0000256" key="5">
    <source>
        <dbReference type="SAM" id="MobiDB-lite"/>
    </source>
</evidence>
<dbReference type="GeneID" id="23799087"/>
<evidence type="ECO:0000259" key="7">
    <source>
        <dbReference type="SMART" id="SM01072"/>
    </source>
</evidence>
<evidence type="ECO:0000313" key="12">
    <source>
        <dbReference type="Proteomes" id="UP000015381"/>
    </source>
</evidence>
<dbReference type="Pfam" id="PF00004">
    <property type="entry name" value="AAA"/>
    <property type="match status" value="2"/>
</dbReference>
<dbReference type="Gene3D" id="1.10.8.60">
    <property type="match status" value="2"/>
</dbReference>